<evidence type="ECO:0000256" key="1">
    <source>
        <dbReference type="SAM" id="SignalP"/>
    </source>
</evidence>
<dbReference type="Proteomes" id="UP000234681">
    <property type="component" value="Chromosome 12"/>
</dbReference>
<organism evidence="2 3">
    <name type="scientific">Rattus norvegicus</name>
    <name type="common">Rat</name>
    <dbReference type="NCBI Taxonomy" id="10116"/>
    <lineage>
        <taxon>Eukaryota</taxon>
        <taxon>Metazoa</taxon>
        <taxon>Chordata</taxon>
        <taxon>Craniata</taxon>
        <taxon>Vertebrata</taxon>
        <taxon>Euteleostomi</taxon>
        <taxon>Mammalia</taxon>
        <taxon>Eutheria</taxon>
        <taxon>Euarchontoglires</taxon>
        <taxon>Glires</taxon>
        <taxon>Rodentia</taxon>
        <taxon>Myomorpha</taxon>
        <taxon>Muroidea</taxon>
        <taxon>Muridae</taxon>
        <taxon>Murinae</taxon>
        <taxon>Rattus</taxon>
    </lineage>
</organism>
<keyword evidence="1" id="KW-0732">Signal</keyword>
<dbReference type="EMBL" id="CH473973">
    <property type="protein sequence ID" value="EDM13509.1"/>
    <property type="molecule type" value="Genomic_DNA"/>
</dbReference>
<name>A6J0S0_RAT</name>
<evidence type="ECO:0000313" key="3">
    <source>
        <dbReference type="Proteomes" id="UP000234681"/>
    </source>
</evidence>
<proteinExistence type="predicted"/>
<feature type="signal peptide" evidence="1">
    <location>
        <begin position="1"/>
        <end position="26"/>
    </location>
</feature>
<sequence length="91" mass="10272">MKELPALSCHWVWLFWSFCGFQVCGTQPRAQEHPGFEVLASASHYWPLENVEGIRELQDTTGALRTLNLTVPLSHNATFVFTNDSAYSNLS</sequence>
<evidence type="ECO:0000313" key="2">
    <source>
        <dbReference type="EMBL" id="EDM13509.1"/>
    </source>
</evidence>
<dbReference type="AlphaFoldDB" id="A6J0S0"/>
<gene>
    <name evidence="2" type="ORF">rCG_21546</name>
</gene>
<reference evidence="2 3" key="1">
    <citation type="submission" date="2005-07" db="EMBL/GenBank/DDBJ databases">
        <authorList>
            <person name="Mural R.J."/>
            <person name="Li P.W."/>
            <person name="Adams M.D."/>
            <person name="Amanatides P.G."/>
            <person name="Baden-Tillson H."/>
            <person name="Barnstead M."/>
            <person name="Chin S.H."/>
            <person name="Dew I."/>
            <person name="Evans C.A."/>
            <person name="Ferriera S."/>
            <person name="Flanigan M."/>
            <person name="Fosler C."/>
            <person name="Glodek A."/>
            <person name="Gu Z."/>
            <person name="Holt R.A."/>
            <person name="Jennings D."/>
            <person name="Kraft C.L."/>
            <person name="Lu F."/>
            <person name="Nguyen T."/>
            <person name="Nusskern D.R."/>
            <person name="Pfannkoch C.M."/>
            <person name="Sitter C."/>
            <person name="Sutton G.G."/>
            <person name="Venter J.C."/>
            <person name="Wang Z."/>
            <person name="Woodage T."/>
            <person name="Zheng X.H."/>
            <person name="Zhong F."/>
        </authorList>
    </citation>
    <scope>NUCLEOTIDE SEQUENCE [LARGE SCALE GENOMIC DNA]</scope>
    <source>
        <strain>BN</strain>
        <strain evidence="3">Sprague-Dawley</strain>
    </source>
</reference>
<feature type="non-terminal residue" evidence="2">
    <location>
        <position position="91"/>
    </location>
</feature>
<feature type="chain" id="PRO_5039943513" evidence="1">
    <location>
        <begin position="27"/>
        <end position="91"/>
    </location>
</feature>
<protein>
    <submittedName>
        <fullName evidence="2">RCG21546, isoform CRA_b</fullName>
    </submittedName>
</protein>
<accession>A6J0S0</accession>